<keyword evidence="9 10" id="KW-0472">Membrane</keyword>
<dbReference type="InterPro" id="IPR004692">
    <property type="entry name" value="SecG"/>
</dbReference>
<dbReference type="GO" id="GO:0065002">
    <property type="term" value="P:intracellular protein transmembrane transport"/>
    <property type="evidence" value="ECO:0007669"/>
    <property type="project" value="TreeGrafter"/>
</dbReference>
<protein>
    <recommendedName>
        <fullName evidence="10">Protein-export membrane protein SecG</fullName>
    </recommendedName>
</protein>
<dbReference type="PANTHER" id="PTHR34182:SF1">
    <property type="entry name" value="PROTEIN-EXPORT MEMBRANE PROTEIN SECG"/>
    <property type="match status" value="1"/>
</dbReference>
<organism evidence="11 12">
    <name type="scientific">Candidatus Fimiplasma intestinipullorum</name>
    <dbReference type="NCBI Taxonomy" id="2840825"/>
    <lineage>
        <taxon>Bacteria</taxon>
        <taxon>Bacillati</taxon>
        <taxon>Bacillota</taxon>
        <taxon>Clostridia</taxon>
        <taxon>Eubacteriales</taxon>
        <taxon>Candidatus Fimiplasma</taxon>
    </lineage>
</organism>
<accession>A0A9D1HN82</accession>
<dbReference type="AlphaFoldDB" id="A0A9D1HN82"/>
<evidence type="ECO:0000313" key="11">
    <source>
        <dbReference type="EMBL" id="HIU13628.1"/>
    </source>
</evidence>
<evidence type="ECO:0000313" key="12">
    <source>
        <dbReference type="Proteomes" id="UP000824175"/>
    </source>
</evidence>
<keyword evidence="3 10" id="KW-0813">Transport</keyword>
<evidence type="ECO:0000256" key="3">
    <source>
        <dbReference type="ARBA" id="ARBA00022448"/>
    </source>
</evidence>
<evidence type="ECO:0000256" key="6">
    <source>
        <dbReference type="ARBA" id="ARBA00022927"/>
    </source>
</evidence>
<dbReference type="PANTHER" id="PTHR34182">
    <property type="entry name" value="PROTEIN-EXPORT MEMBRANE PROTEIN SECG"/>
    <property type="match status" value="1"/>
</dbReference>
<dbReference type="GO" id="GO:0009306">
    <property type="term" value="P:protein secretion"/>
    <property type="evidence" value="ECO:0007669"/>
    <property type="project" value="UniProtKB-UniRule"/>
</dbReference>
<name>A0A9D1HN82_9FIRM</name>
<comment type="similarity">
    <text evidence="2 10">Belongs to the SecG family.</text>
</comment>
<comment type="caution">
    <text evidence="10">Lacks conserved residue(s) required for the propagation of feature annotation.</text>
</comment>
<gene>
    <name evidence="11" type="primary">secG</name>
    <name evidence="11" type="ORF">IAD15_06115</name>
</gene>
<dbReference type="Pfam" id="PF03840">
    <property type="entry name" value="SecG"/>
    <property type="match status" value="1"/>
</dbReference>
<evidence type="ECO:0000256" key="7">
    <source>
        <dbReference type="ARBA" id="ARBA00022989"/>
    </source>
</evidence>
<reference evidence="11" key="1">
    <citation type="submission" date="2020-10" db="EMBL/GenBank/DDBJ databases">
        <authorList>
            <person name="Gilroy R."/>
        </authorList>
    </citation>
    <scope>NUCLEOTIDE SEQUENCE</scope>
    <source>
        <strain evidence="11">CHK195-11698</strain>
    </source>
</reference>
<keyword evidence="8 10" id="KW-0811">Translocation</keyword>
<evidence type="ECO:0000256" key="9">
    <source>
        <dbReference type="ARBA" id="ARBA00023136"/>
    </source>
</evidence>
<keyword evidence="7 10" id="KW-1133">Transmembrane helix</keyword>
<dbReference type="GO" id="GO:0005886">
    <property type="term" value="C:plasma membrane"/>
    <property type="evidence" value="ECO:0007669"/>
    <property type="project" value="UniProtKB-SubCell"/>
</dbReference>
<evidence type="ECO:0000256" key="1">
    <source>
        <dbReference type="ARBA" id="ARBA00004651"/>
    </source>
</evidence>
<evidence type="ECO:0000256" key="4">
    <source>
        <dbReference type="ARBA" id="ARBA00022475"/>
    </source>
</evidence>
<dbReference type="EMBL" id="DVMJ01000052">
    <property type="protein sequence ID" value="HIU13628.1"/>
    <property type="molecule type" value="Genomic_DNA"/>
</dbReference>
<keyword evidence="6 10" id="KW-0653">Protein transport</keyword>
<comment type="caution">
    <text evidence="11">The sequence shown here is derived from an EMBL/GenBank/DDBJ whole genome shotgun (WGS) entry which is preliminary data.</text>
</comment>
<evidence type="ECO:0000256" key="10">
    <source>
        <dbReference type="RuleBase" id="RU365087"/>
    </source>
</evidence>
<dbReference type="Proteomes" id="UP000824175">
    <property type="component" value="Unassembled WGS sequence"/>
</dbReference>
<reference evidence="11" key="2">
    <citation type="journal article" date="2021" name="PeerJ">
        <title>Extensive microbial diversity within the chicken gut microbiome revealed by metagenomics and culture.</title>
        <authorList>
            <person name="Gilroy R."/>
            <person name="Ravi A."/>
            <person name="Getino M."/>
            <person name="Pursley I."/>
            <person name="Horton D.L."/>
            <person name="Alikhan N.F."/>
            <person name="Baker D."/>
            <person name="Gharbi K."/>
            <person name="Hall N."/>
            <person name="Watson M."/>
            <person name="Adriaenssens E.M."/>
            <person name="Foster-Nyarko E."/>
            <person name="Jarju S."/>
            <person name="Secka A."/>
            <person name="Antonio M."/>
            <person name="Oren A."/>
            <person name="Chaudhuri R.R."/>
            <person name="La Ragione R."/>
            <person name="Hildebrand F."/>
            <person name="Pallen M.J."/>
        </authorList>
    </citation>
    <scope>NUCLEOTIDE SEQUENCE</scope>
    <source>
        <strain evidence="11">CHK195-11698</strain>
    </source>
</reference>
<sequence>MWDILMVIVCVALIILSLLQSGKSEGLVSALTGQNSSLFKQTKERGPELVLSRITLGFAIAFFIIAVIIRMG</sequence>
<dbReference type="GO" id="GO:0043952">
    <property type="term" value="P:protein transport by the Sec complex"/>
    <property type="evidence" value="ECO:0007669"/>
    <property type="project" value="TreeGrafter"/>
</dbReference>
<feature type="transmembrane region" description="Helical" evidence="10">
    <location>
        <begin position="50"/>
        <end position="69"/>
    </location>
</feature>
<evidence type="ECO:0000256" key="2">
    <source>
        <dbReference type="ARBA" id="ARBA00008445"/>
    </source>
</evidence>
<evidence type="ECO:0000256" key="8">
    <source>
        <dbReference type="ARBA" id="ARBA00023010"/>
    </source>
</evidence>
<keyword evidence="4 10" id="KW-1003">Cell membrane</keyword>
<keyword evidence="5 10" id="KW-0812">Transmembrane</keyword>
<comment type="subcellular location">
    <subcellularLocation>
        <location evidence="1 10">Cell membrane</location>
        <topology evidence="1 10">Multi-pass membrane protein</topology>
    </subcellularLocation>
</comment>
<proteinExistence type="inferred from homology"/>
<dbReference type="NCBIfam" id="TIGR00810">
    <property type="entry name" value="secG"/>
    <property type="match status" value="1"/>
</dbReference>
<comment type="function">
    <text evidence="10">Involved in protein export. Participates in an early event of protein translocation.</text>
</comment>
<evidence type="ECO:0000256" key="5">
    <source>
        <dbReference type="ARBA" id="ARBA00022692"/>
    </source>
</evidence>
<dbReference type="GO" id="GO:0015450">
    <property type="term" value="F:protein-transporting ATPase activity"/>
    <property type="evidence" value="ECO:0007669"/>
    <property type="project" value="UniProtKB-UniRule"/>
</dbReference>